<dbReference type="GO" id="GO:0005886">
    <property type="term" value="C:plasma membrane"/>
    <property type="evidence" value="ECO:0007669"/>
    <property type="project" value="UniProtKB-SubCell"/>
</dbReference>
<evidence type="ECO:0000256" key="1">
    <source>
        <dbReference type="ARBA" id="ARBA00004651"/>
    </source>
</evidence>
<dbReference type="InterPro" id="IPR035906">
    <property type="entry name" value="MetI-like_sf"/>
</dbReference>
<comment type="subcellular location">
    <subcellularLocation>
        <location evidence="1 7">Cell membrane</location>
        <topology evidence="1 7">Multi-pass membrane protein</topology>
    </subcellularLocation>
</comment>
<feature type="transmembrane region" description="Helical" evidence="7">
    <location>
        <begin position="288"/>
        <end position="314"/>
    </location>
</feature>
<feature type="transmembrane region" description="Helical" evidence="7">
    <location>
        <begin position="242"/>
        <end position="268"/>
    </location>
</feature>
<dbReference type="Pfam" id="PF00528">
    <property type="entry name" value="BPD_transp_1"/>
    <property type="match status" value="1"/>
</dbReference>
<gene>
    <name evidence="9" type="ORF">DPM12_15150</name>
</gene>
<dbReference type="Gene3D" id="1.10.3720.10">
    <property type="entry name" value="MetI-like"/>
    <property type="match status" value="1"/>
</dbReference>
<dbReference type="GO" id="GO:0055085">
    <property type="term" value="P:transmembrane transport"/>
    <property type="evidence" value="ECO:0007669"/>
    <property type="project" value="InterPro"/>
</dbReference>
<dbReference type="Pfam" id="PF19300">
    <property type="entry name" value="BPD_transp_1_N"/>
    <property type="match status" value="1"/>
</dbReference>
<name>A0A329QN21_9ACTN</name>
<dbReference type="PROSITE" id="PS50928">
    <property type="entry name" value="ABC_TM1"/>
    <property type="match status" value="1"/>
</dbReference>
<keyword evidence="6 7" id="KW-0472">Membrane</keyword>
<sequence>MLSYVGRRLLISVPVLFGILGISFIFVQMLPGDPVRALMSPEELATASPEYIEQRRSELGLDKPIFVQFAAWIGEVLQGNLGHSFRRNTPVADMIFERIGPTAILAITALSIALIIGVLLGTFAALKQNSWFDYLSSVTSMMAVSIPNFFLGLMAIYIFSISLGIFPTGGMRTLAASNPSALDRVHHLILPALVLAINLIGPYVRYTRQSMLEVIRQDYITTARAKGVPWMKVVFGHGLRNALIPLTTVIAIQVPILLTGLLVIETIFSWPGLGRLTFESIMGRDYPVIVAIVFISAVFVVLFNLLADVTAAALDPRIRL</sequence>
<accession>A0A329QN21</accession>
<keyword evidence="4 7" id="KW-0812">Transmembrane</keyword>
<dbReference type="InterPro" id="IPR000515">
    <property type="entry name" value="MetI-like"/>
</dbReference>
<dbReference type="Proteomes" id="UP000250462">
    <property type="component" value="Unassembled WGS sequence"/>
</dbReference>
<evidence type="ECO:0000259" key="8">
    <source>
        <dbReference type="PROSITE" id="PS50928"/>
    </source>
</evidence>
<dbReference type="AlphaFoldDB" id="A0A329QN21"/>
<dbReference type="InterPro" id="IPR045621">
    <property type="entry name" value="BPD_transp_1_N"/>
</dbReference>
<dbReference type="PANTHER" id="PTHR43163:SF6">
    <property type="entry name" value="DIPEPTIDE TRANSPORT SYSTEM PERMEASE PROTEIN DPPB-RELATED"/>
    <property type="match status" value="1"/>
</dbReference>
<dbReference type="CDD" id="cd06261">
    <property type="entry name" value="TM_PBP2"/>
    <property type="match status" value="1"/>
</dbReference>
<proteinExistence type="inferred from homology"/>
<evidence type="ECO:0000256" key="6">
    <source>
        <dbReference type="ARBA" id="ARBA00023136"/>
    </source>
</evidence>
<evidence type="ECO:0000256" key="5">
    <source>
        <dbReference type="ARBA" id="ARBA00022989"/>
    </source>
</evidence>
<feature type="transmembrane region" description="Helical" evidence="7">
    <location>
        <begin position="185"/>
        <end position="206"/>
    </location>
</feature>
<dbReference type="EMBL" id="QMIG01000017">
    <property type="protein sequence ID" value="RAW12008.1"/>
    <property type="molecule type" value="Genomic_DNA"/>
</dbReference>
<evidence type="ECO:0000313" key="10">
    <source>
        <dbReference type="Proteomes" id="UP000250462"/>
    </source>
</evidence>
<feature type="transmembrane region" description="Helical" evidence="7">
    <location>
        <begin position="138"/>
        <end position="165"/>
    </location>
</feature>
<keyword evidence="3" id="KW-1003">Cell membrane</keyword>
<dbReference type="SUPFAM" id="SSF161098">
    <property type="entry name" value="MetI-like"/>
    <property type="match status" value="1"/>
</dbReference>
<protein>
    <submittedName>
        <fullName evidence="9">ABC transporter permease</fullName>
    </submittedName>
</protein>
<keyword evidence="10" id="KW-1185">Reference proteome</keyword>
<comment type="similarity">
    <text evidence="7">Belongs to the binding-protein-dependent transport system permease family.</text>
</comment>
<keyword evidence="2 7" id="KW-0813">Transport</keyword>
<keyword evidence="5 7" id="KW-1133">Transmembrane helix</keyword>
<comment type="caution">
    <text evidence="9">The sequence shown here is derived from an EMBL/GenBank/DDBJ whole genome shotgun (WGS) entry which is preliminary data.</text>
</comment>
<evidence type="ECO:0000313" key="9">
    <source>
        <dbReference type="EMBL" id="RAW12008.1"/>
    </source>
</evidence>
<evidence type="ECO:0000256" key="4">
    <source>
        <dbReference type="ARBA" id="ARBA00022692"/>
    </source>
</evidence>
<dbReference type="PANTHER" id="PTHR43163">
    <property type="entry name" value="DIPEPTIDE TRANSPORT SYSTEM PERMEASE PROTEIN DPPB-RELATED"/>
    <property type="match status" value="1"/>
</dbReference>
<evidence type="ECO:0000256" key="7">
    <source>
        <dbReference type="RuleBase" id="RU363032"/>
    </source>
</evidence>
<dbReference type="OrthoDB" id="9778910at2"/>
<feature type="transmembrane region" description="Helical" evidence="7">
    <location>
        <begin position="9"/>
        <end position="30"/>
    </location>
</feature>
<evidence type="ECO:0000256" key="3">
    <source>
        <dbReference type="ARBA" id="ARBA00022475"/>
    </source>
</evidence>
<evidence type="ECO:0000256" key="2">
    <source>
        <dbReference type="ARBA" id="ARBA00022448"/>
    </source>
</evidence>
<feature type="transmembrane region" description="Helical" evidence="7">
    <location>
        <begin position="103"/>
        <end position="126"/>
    </location>
</feature>
<feature type="domain" description="ABC transmembrane type-1" evidence="8">
    <location>
        <begin position="99"/>
        <end position="307"/>
    </location>
</feature>
<reference evidence="9 10" key="1">
    <citation type="submission" date="2018-06" db="EMBL/GenBank/DDBJ databases">
        <title>Phytoactinopolyspora halophila sp. nov., a novel halophilic actinomycete isolated from a saline soil in China.</title>
        <authorList>
            <person name="Tang S.-K."/>
        </authorList>
    </citation>
    <scope>NUCLEOTIDE SEQUENCE [LARGE SCALE GENOMIC DNA]</scope>
    <source>
        <strain evidence="9 10">YIM 96934</strain>
    </source>
</reference>
<organism evidence="9 10">
    <name type="scientific">Phytoactinopolyspora halophila</name>
    <dbReference type="NCBI Taxonomy" id="1981511"/>
    <lineage>
        <taxon>Bacteria</taxon>
        <taxon>Bacillati</taxon>
        <taxon>Actinomycetota</taxon>
        <taxon>Actinomycetes</taxon>
        <taxon>Jiangellales</taxon>
        <taxon>Jiangellaceae</taxon>
        <taxon>Phytoactinopolyspora</taxon>
    </lineage>
</organism>